<accession>A0A0J6Y1V8</accession>
<dbReference type="EMBL" id="DS028093">
    <property type="protein sequence ID" value="KMP00603.1"/>
    <property type="molecule type" value="Genomic_DNA"/>
</dbReference>
<proteinExistence type="predicted"/>
<evidence type="ECO:0000313" key="3">
    <source>
        <dbReference type="Proteomes" id="UP000054565"/>
    </source>
</evidence>
<dbReference type="Proteomes" id="UP000054565">
    <property type="component" value="Unassembled WGS sequence"/>
</dbReference>
<feature type="region of interest" description="Disordered" evidence="1">
    <location>
        <begin position="249"/>
        <end position="270"/>
    </location>
</feature>
<evidence type="ECO:0000313" key="2">
    <source>
        <dbReference type="EMBL" id="KMP00603.1"/>
    </source>
</evidence>
<reference evidence="3" key="1">
    <citation type="journal article" date="2010" name="Genome Res.">
        <title>Population genomic sequencing of Coccidioides fungi reveals recent hybridization and transposon control.</title>
        <authorList>
            <person name="Neafsey D.E."/>
            <person name="Barker B.M."/>
            <person name="Sharpton T.J."/>
            <person name="Stajich J.E."/>
            <person name="Park D.J."/>
            <person name="Whiston E."/>
            <person name="Hung C.-Y."/>
            <person name="McMahan C."/>
            <person name="White J."/>
            <person name="Sykes S."/>
            <person name="Heiman D."/>
            <person name="Young S."/>
            <person name="Zeng Q."/>
            <person name="Abouelleil A."/>
            <person name="Aftuck L."/>
            <person name="Bessette D."/>
            <person name="Brown A."/>
            <person name="FitzGerald M."/>
            <person name="Lui A."/>
            <person name="Macdonald J.P."/>
            <person name="Priest M."/>
            <person name="Orbach M.J."/>
            <person name="Galgiani J.N."/>
            <person name="Kirkland T.N."/>
            <person name="Cole G.T."/>
            <person name="Birren B.W."/>
            <person name="Henn M.R."/>
            <person name="Taylor J.W."/>
            <person name="Rounsley S.D."/>
        </authorList>
    </citation>
    <scope>NUCLEOTIDE SEQUENCE [LARGE SCALE GENOMIC DNA]</scope>
    <source>
        <strain evidence="3">RMSCC 2394</strain>
    </source>
</reference>
<dbReference type="AlphaFoldDB" id="A0A0J6Y1V8"/>
<name>A0A0J6Y1V8_COCIT</name>
<organism evidence="2 3">
    <name type="scientific">Coccidioides immitis RMSCC 2394</name>
    <dbReference type="NCBI Taxonomy" id="404692"/>
    <lineage>
        <taxon>Eukaryota</taxon>
        <taxon>Fungi</taxon>
        <taxon>Dikarya</taxon>
        <taxon>Ascomycota</taxon>
        <taxon>Pezizomycotina</taxon>
        <taxon>Eurotiomycetes</taxon>
        <taxon>Eurotiomycetidae</taxon>
        <taxon>Onygenales</taxon>
        <taxon>Onygenaceae</taxon>
        <taxon>Coccidioides</taxon>
    </lineage>
</organism>
<protein>
    <submittedName>
        <fullName evidence="2">Uncharacterized protein</fullName>
    </submittedName>
</protein>
<gene>
    <name evidence="2" type="ORF">CIRG_00745</name>
</gene>
<evidence type="ECO:0000256" key="1">
    <source>
        <dbReference type="SAM" id="MobiDB-lite"/>
    </source>
</evidence>
<sequence length="270" mass="29438">MKIGRRAAALRIDFERKFPARAKPVTAAIPHSGNSSPLIGPLHPSHRGPPVLKRSLVTGCAFPPPAVQLFTFFSARPPTTTSTTTPSCTLVMLLDANRNKALSGERGVSGEGPCCCVVMGQFRGKLGLHRRVEEAAWPNPGGVTHCRFREIIGPGTLSRRRNSPNTSHQASRAERIACENLPSVDASTEEYQATHTAIQTAQENCFEPGQASLAQKLPRKWEQDVIVLRQLVADSAVVELLLEAPSNRRLQSSNPDQNRTCRIQQQPSTP</sequence>